<dbReference type="InterPro" id="IPR014036">
    <property type="entry name" value="DeoR-like_C"/>
</dbReference>
<dbReference type="GO" id="GO:0003700">
    <property type="term" value="F:DNA-binding transcription factor activity"/>
    <property type="evidence" value="ECO:0007669"/>
    <property type="project" value="InterPro"/>
</dbReference>
<dbReference type="PROSITE" id="PS00894">
    <property type="entry name" value="HTH_DEOR_1"/>
    <property type="match status" value="1"/>
</dbReference>
<keyword evidence="2" id="KW-0238">DNA-binding</keyword>
<keyword evidence="1" id="KW-0805">Transcription regulation</keyword>
<dbReference type="KEGG" id="bhc:JFL75_09060"/>
<dbReference type="InterPro" id="IPR036388">
    <property type="entry name" value="WH-like_DNA-bd_sf"/>
</dbReference>
<evidence type="ECO:0000256" key="1">
    <source>
        <dbReference type="ARBA" id="ARBA00023015"/>
    </source>
</evidence>
<dbReference type="Proteomes" id="UP000595917">
    <property type="component" value="Chromosome"/>
</dbReference>
<dbReference type="SUPFAM" id="SSF46785">
    <property type="entry name" value="Winged helix' DNA-binding domain"/>
    <property type="match status" value="1"/>
</dbReference>
<keyword evidence="3" id="KW-0804">Transcription</keyword>
<dbReference type="GO" id="GO:0003677">
    <property type="term" value="F:DNA binding"/>
    <property type="evidence" value="ECO:0007669"/>
    <property type="project" value="UniProtKB-KW"/>
</dbReference>
<evidence type="ECO:0000259" key="4">
    <source>
        <dbReference type="PROSITE" id="PS51000"/>
    </source>
</evidence>
<evidence type="ECO:0000313" key="5">
    <source>
        <dbReference type="EMBL" id="QQO11048.1"/>
    </source>
</evidence>
<dbReference type="InterPro" id="IPR036390">
    <property type="entry name" value="WH_DNA-bd_sf"/>
</dbReference>
<evidence type="ECO:0000256" key="2">
    <source>
        <dbReference type="ARBA" id="ARBA00023125"/>
    </source>
</evidence>
<dbReference type="Pfam" id="PF00455">
    <property type="entry name" value="DeoRC"/>
    <property type="match status" value="1"/>
</dbReference>
<dbReference type="InterPro" id="IPR001034">
    <property type="entry name" value="DeoR_HTH"/>
</dbReference>
<sequence>MASEKEKPAVFAEERKQQILEIIRKNQKIVVPELCSYFGVSASTIRNDLRDLTEAKLITRTHGGAISNSKVSLEPLPETKECHMHRQKAAIARQAAAMVDDGDIIALCTGTTTMELAKHLTEKKKLTIVLNDIRIAAFLEEHTDFTLFMLGGIIRRGFHYVNTSGNPLPRISIDKAFFSCNGLSAAMGATLPDYNLAVNTAEIIGLASEAVLLCDSSKIGTLAFAQIAPLEKIGTIIIDSDADPGDVRELGSCEGCQIIIAPVPPPVL</sequence>
<organism evidence="5 6">
    <name type="scientific">Breznakiella homolactica</name>
    <dbReference type="NCBI Taxonomy" id="2798577"/>
    <lineage>
        <taxon>Bacteria</taxon>
        <taxon>Pseudomonadati</taxon>
        <taxon>Spirochaetota</taxon>
        <taxon>Spirochaetia</taxon>
        <taxon>Spirochaetales</taxon>
        <taxon>Breznakiellaceae</taxon>
        <taxon>Breznakiella</taxon>
    </lineage>
</organism>
<feature type="domain" description="HTH deoR-type" evidence="4">
    <location>
        <begin position="12"/>
        <end position="67"/>
    </location>
</feature>
<dbReference type="RefSeq" id="WP_215628357.1">
    <property type="nucleotide sequence ID" value="NZ_CP067089.2"/>
</dbReference>
<accession>A0A7T7XRB5</accession>
<dbReference type="InterPro" id="IPR050313">
    <property type="entry name" value="Carb_Metab_HTH_regulators"/>
</dbReference>
<gene>
    <name evidence="5" type="ORF">JFL75_09060</name>
</gene>
<dbReference type="SUPFAM" id="SSF100950">
    <property type="entry name" value="NagB/RpiA/CoA transferase-like"/>
    <property type="match status" value="1"/>
</dbReference>
<dbReference type="AlphaFoldDB" id="A0A7T7XRB5"/>
<dbReference type="PROSITE" id="PS51000">
    <property type="entry name" value="HTH_DEOR_2"/>
    <property type="match status" value="1"/>
</dbReference>
<dbReference type="SMART" id="SM01134">
    <property type="entry name" value="DeoRC"/>
    <property type="match status" value="1"/>
</dbReference>
<evidence type="ECO:0000256" key="3">
    <source>
        <dbReference type="ARBA" id="ARBA00023163"/>
    </source>
</evidence>
<dbReference type="InterPro" id="IPR018356">
    <property type="entry name" value="Tscrpt_reg_HTH_DeoR_CS"/>
</dbReference>
<dbReference type="EMBL" id="CP067089">
    <property type="protein sequence ID" value="QQO11048.1"/>
    <property type="molecule type" value="Genomic_DNA"/>
</dbReference>
<name>A0A7T7XRB5_9SPIR</name>
<dbReference type="Pfam" id="PF08220">
    <property type="entry name" value="HTH_DeoR"/>
    <property type="match status" value="1"/>
</dbReference>
<reference evidence="5" key="1">
    <citation type="submission" date="2021-01" db="EMBL/GenBank/DDBJ databases">
        <title>Description of Breznakiella homolactica.</title>
        <authorList>
            <person name="Song Y."/>
            <person name="Brune A."/>
        </authorList>
    </citation>
    <scope>NUCLEOTIDE SEQUENCE</scope>
    <source>
        <strain evidence="5">RmG30</strain>
    </source>
</reference>
<keyword evidence="6" id="KW-1185">Reference proteome</keyword>
<dbReference type="SMART" id="SM00420">
    <property type="entry name" value="HTH_DEOR"/>
    <property type="match status" value="1"/>
</dbReference>
<dbReference type="InterPro" id="IPR037171">
    <property type="entry name" value="NagB/RpiA_transferase-like"/>
</dbReference>
<protein>
    <submittedName>
        <fullName evidence="5">DeoR/GlpR transcriptional regulator</fullName>
    </submittedName>
</protein>
<dbReference type="Gene3D" id="1.10.10.10">
    <property type="entry name" value="Winged helix-like DNA-binding domain superfamily/Winged helix DNA-binding domain"/>
    <property type="match status" value="1"/>
</dbReference>
<dbReference type="Gene3D" id="3.40.50.1360">
    <property type="match status" value="1"/>
</dbReference>
<dbReference type="PRINTS" id="PR00037">
    <property type="entry name" value="HTHLACR"/>
</dbReference>
<proteinExistence type="predicted"/>
<dbReference type="PANTHER" id="PTHR30363">
    <property type="entry name" value="HTH-TYPE TRANSCRIPTIONAL REGULATOR SRLR-RELATED"/>
    <property type="match status" value="1"/>
</dbReference>
<dbReference type="PANTHER" id="PTHR30363:SF44">
    <property type="entry name" value="AGA OPERON TRANSCRIPTIONAL REPRESSOR-RELATED"/>
    <property type="match status" value="1"/>
</dbReference>
<evidence type="ECO:0000313" key="6">
    <source>
        <dbReference type="Proteomes" id="UP000595917"/>
    </source>
</evidence>